<comment type="domain">
    <text evidence="7">The DHHC domain is required for palmitoyltransferase activity.</text>
</comment>
<protein>
    <recommendedName>
        <fullName evidence="7">Palmitoyltransferase</fullName>
        <ecNumber evidence="7">2.3.1.225</ecNumber>
    </recommendedName>
</protein>
<gene>
    <name evidence="9" type="ORF">M0812_18177</name>
    <name evidence="10" type="ORF">M0813_00811</name>
</gene>
<dbReference type="AlphaFoldDB" id="A0AAV7Z727"/>
<dbReference type="EMBL" id="JANTQA010000036">
    <property type="protein sequence ID" value="KAJ3436127.1"/>
    <property type="molecule type" value="Genomic_DNA"/>
</dbReference>
<evidence type="ECO:0000313" key="11">
    <source>
        <dbReference type="Proteomes" id="UP001146793"/>
    </source>
</evidence>
<comment type="subcellular location">
    <subcellularLocation>
        <location evidence="1">Membrane</location>
        <topology evidence="1">Multi-pass membrane protein</topology>
    </subcellularLocation>
</comment>
<feature type="domain" description="Palmitoyltransferase DHHC" evidence="8">
    <location>
        <begin position="137"/>
        <end position="170"/>
    </location>
</feature>
<dbReference type="Proteomes" id="UP001146793">
    <property type="component" value="Unassembled WGS sequence"/>
</dbReference>
<keyword evidence="5 7" id="KW-0472">Membrane</keyword>
<accession>A0AAV7Z727</accession>
<evidence type="ECO:0000256" key="3">
    <source>
        <dbReference type="ARBA" id="ARBA00022692"/>
    </source>
</evidence>
<evidence type="ECO:0000313" key="9">
    <source>
        <dbReference type="EMBL" id="KAJ3436127.1"/>
    </source>
</evidence>
<feature type="transmembrane region" description="Helical" evidence="7">
    <location>
        <begin position="35"/>
        <end position="59"/>
    </location>
</feature>
<organism evidence="9 11">
    <name type="scientific">Anaeramoeba flamelloides</name>
    <dbReference type="NCBI Taxonomy" id="1746091"/>
    <lineage>
        <taxon>Eukaryota</taxon>
        <taxon>Metamonada</taxon>
        <taxon>Anaeramoebidae</taxon>
        <taxon>Anaeramoeba</taxon>
    </lineage>
</organism>
<evidence type="ECO:0000256" key="2">
    <source>
        <dbReference type="ARBA" id="ARBA00022679"/>
    </source>
</evidence>
<comment type="similarity">
    <text evidence="7">Belongs to the DHHC palmitoyltransferase family.</text>
</comment>
<evidence type="ECO:0000313" key="12">
    <source>
        <dbReference type="Proteomes" id="UP001150062"/>
    </source>
</evidence>
<dbReference type="InterPro" id="IPR001594">
    <property type="entry name" value="Palmitoyltrfase_DHHC"/>
</dbReference>
<feature type="transmembrane region" description="Helical" evidence="7">
    <location>
        <begin position="71"/>
        <end position="93"/>
    </location>
</feature>
<dbReference type="PANTHER" id="PTHR12246">
    <property type="entry name" value="PALMITOYLTRANSFERASE ZDHHC16"/>
    <property type="match status" value="1"/>
</dbReference>
<evidence type="ECO:0000256" key="6">
    <source>
        <dbReference type="ARBA" id="ARBA00023315"/>
    </source>
</evidence>
<proteinExistence type="inferred from homology"/>
<comment type="catalytic activity">
    <reaction evidence="7">
        <text>L-cysteinyl-[protein] + hexadecanoyl-CoA = S-hexadecanoyl-L-cysteinyl-[protein] + CoA</text>
        <dbReference type="Rhea" id="RHEA:36683"/>
        <dbReference type="Rhea" id="RHEA-COMP:10131"/>
        <dbReference type="Rhea" id="RHEA-COMP:11032"/>
        <dbReference type="ChEBI" id="CHEBI:29950"/>
        <dbReference type="ChEBI" id="CHEBI:57287"/>
        <dbReference type="ChEBI" id="CHEBI:57379"/>
        <dbReference type="ChEBI" id="CHEBI:74151"/>
        <dbReference type="EC" id="2.3.1.225"/>
    </reaction>
</comment>
<evidence type="ECO:0000256" key="7">
    <source>
        <dbReference type="RuleBase" id="RU079119"/>
    </source>
</evidence>
<keyword evidence="4 7" id="KW-1133">Transmembrane helix</keyword>
<evidence type="ECO:0000256" key="5">
    <source>
        <dbReference type="ARBA" id="ARBA00023136"/>
    </source>
</evidence>
<evidence type="ECO:0000259" key="8">
    <source>
        <dbReference type="Pfam" id="PF01529"/>
    </source>
</evidence>
<dbReference type="Proteomes" id="UP001150062">
    <property type="component" value="Unassembled WGS sequence"/>
</dbReference>
<evidence type="ECO:0000313" key="10">
    <source>
        <dbReference type="EMBL" id="KAJ6230998.1"/>
    </source>
</evidence>
<dbReference type="EC" id="2.3.1.225" evidence="7"/>
<name>A0AAV7Z727_9EUKA</name>
<dbReference type="EMBL" id="JAOAOG010000304">
    <property type="protein sequence ID" value="KAJ6230998.1"/>
    <property type="molecule type" value="Genomic_DNA"/>
</dbReference>
<keyword evidence="2 7" id="KW-0808">Transferase</keyword>
<dbReference type="Pfam" id="PF01529">
    <property type="entry name" value="DHHC"/>
    <property type="match status" value="1"/>
</dbReference>
<evidence type="ECO:0000256" key="1">
    <source>
        <dbReference type="ARBA" id="ARBA00004141"/>
    </source>
</evidence>
<keyword evidence="3 7" id="KW-0812">Transmembrane</keyword>
<dbReference type="GO" id="GO:0016020">
    <property type="term" value="C:membrane"/>
    <property type="evidence" value="ECO:0007669"/>
    <property type="project" value="UniProtKB-SubCell"/>
</dbReference>
<keyword evidence="6 7" id="KW-0012">Acyltransferase</keyword>
<reference evidence="10" key="1">
    <citation type="submission" date="2022-08" db="EMBL/GenBank/DDBJ databases">
        <title>Novel sulfate-reducing endosymbionts in the free-living metamonad Anaeramoeba.</title>
        <authorList>
            <person name="Jerlstrom-Hultqvist J."/>
            <person name="Cepicka I."/>
            <person name="Gallot-Lavallee L."/>
            <person name="Salas-Leiva D."/>
            <person name="Curtis B.A."/>
            <person name="Zahonova K."/>
            <person name="Pipaliya S."/>
            <person name="Dacks J."/>
            <person name="Roger A.J."/>
        </authorList>
    </citation>
    <scope>NUCLEOTIDE SEQUENCE</scope>
    <source>
        <strain evidence="10">Schooner1</strain>
    </source>
</reference>
<sequence length="175" mass="20115">MNTLKVLKDNPNNANKNYKIINFVEKNFNRIVQGIGMILVIIALVLILLVAYVYFCVILPSRCEQPLIRRVVDTLIALWLLFSILETFGRAALIEPGTPPPDLLSEEETLNIKASHENQIENQNLEENYLPPELVGYRWCSVCNKVKPPRTRHDKISNSCVLRLDHFCVCTFPFF</sequence>
<comment type="caution">
    <text evidence="9">The sequence shown here is derived from an EMBL/GenBank/DDBJ whole genome shotgun (WGS) entry which is preliminary data.</text>
</comment>
<evidence type="ECO:0000256" key="4">
    <source>
        <dbReference type="ARBA" id="ARBA00022989"/>
    </source>
</evidence>
<dbReference type="GO" id="GO:0019706">
    <property type="term" value="F:protein-cysteine S-palmitoyltransferase activity"/>
    <property type="evidence" value="ECO:0007669"/>
    <property type="project" value="UniProtKB-EC"/>
</dbReference>
<dbReference type="InterPro" id="IPR039859">
    <property type="entry name" value="PFA4/ZDH16/20/ERF2-like"/>
</dbReference>
<keyword evidence="12" id="KW-1185">Reference proteome</keyword>
<reference evidence="9" key="2">
    <citation type="submission" date="2022-08" db="EMBL/GenBank/DDBJ databases">
        <title>Novel sulphate-reducing endosymbionts in the free-living metamonad Anaeramoeba.</title>
        <authorList>
            <person name="Jerlstrom-Hultqvist J."/>
            <person name="Cepicka I."/>
            <person name="Gallot-Lavallee L."/>
            <person name="Salas-Leiva D."/>
            <person name="Curtis B.A."/>
            <person name="Zahonova K."/>
            <person name="Pipaliya S."/>
            <person name="Dacks J."/>
            <person name="Roger A.J."/>
        </authorList>
    </citation>
    <scope>NUCLEOTIDE SEQUENCE</scope>
    <source>
        <strain evidence="9">Busselton2</strain>
    </source>
</reference>
<dbReference type="PROSITE" id="PS50216">
    <property type="entry name" value="DHHC"/>
    <property type="match status" value="1"/>
</dbReference>